<dbReference type="InterPro" id="IPR007052">
    <property type="entry name" value="CS_dom"/>
</dbReference>
<dbReference type="Gene3D" id="2.60.40.790">
    <property type="match status" value="1"/>
</dbReference>
<dbReference type="PROSITE" id="PS51203">
    <property type="entry name" value="CS"/>
    <property type="match status" value="1"/>
</dbReference>
<protein>
    <submittedName>
        <fullName evidence="4">SHQ1-domain-containing protein</fullName>
    </submittedName>
</protein>
<dbReference type="Proteomes" id="UP001362999">
    <property type="component" value="Unassembled WGS sequence"/>
</dbReference>
<feature type="region of interest" description="Disordered" evidence="2">
    <location>
        <begin position="453"/>
        <end position="479"/>
    </location>
</feature>
<comment type="similarity">
    <text evidence="1">Belongs to the SHQ1 family.</text>
</comment>
<evidence type="ECO:0000313" key="4">
    <source>
        <dbReference type="EMBL" id="KAK7052551.1"/>
    </source>
</evidence>
<proteinExistence type="inferred from homology"/>
<dbReference type="GO" id="GO:0051082">
    <property type="term" value="F:unfolded protein binding"/>
    <property type="evidence" value="ECO:0007669"/>
    <property type="project" value="TreeGrafter"/>
</dbReference>
<comment type="caution">
    <text evidence="4">The sequence shown here is derived from an EMBL/GenBank/DDBJ whole genome shotgun (WGS) entry which is preliminary data.</text>
</comment>
<dbReference type="GO" id="GO:0000493">
    <property type="term" value="P:box H/ACA snoRNP assembly"/>
    <property type="evidence" value="ECO:0007669"/>
    <property type="project" value="InterPro"/>
</dbReference>
<dbReference type="InterPro" id="IPR048696">
    <property type="entry name" value="SHQ1-like_CS"/>
</dbReference>
<accession>A0AAW0DMD5</accession>
<feature type="compositionally biased region" description="Acidic residues" evidence="2">
    <location>
        <begin position="464"/>
        <end position="473"/>
    </location>
</feature>
<reference evidence="4 5" key="1">
    <citation type="journal article" date="2024" name="J Genomics">
        <title>Draft genome sequencing and assembly of Favolaschia claudopus CIRM-BRFM 2984 isolated from oak limbs.</title>
        <authorList>
            <person name="Navarro D."/>
            <person name="Drula E."/>
            <person name="Chaduli D."/>
            <person name="Cazenave R."/>
            <person name="Ahrendt S."/>
            <person name="Wang J."/>
            <person name="Lipzen A."/>
            <person name="Daum C."/>
            <person name="Barry K."/>
            <person name="Grigoriev I.V."/>
            <person name="Favel A."/>
            <person name="Rosso M.N."/>
            <person name="Martin F."/>
        </authorList>
    </citation>
    <scope>NUCLEOTIDE SEQUENCE [LARGE SCALE GENOMIC DNA]</scope>
    <source>
        <strain evidence="4 5">CIRM-BRFM 2984</strain>
    </source>
</reference>
<evidence type="ECO:0000256" key="1">
    <source>
        <dbReference type="ARBA" id="ARBA00005607"/>
    </source>
</evidence>
<keyword evidence="5" id="KW-1185">Reference proteome</keyword>
<dbReference type="Pfam" id="PF04925">
    <property type="entry name" value="SHQ1"/>
    <property type="match status" value="1"/>
</dbReference>
<dbReference type="InterPro" id="IPR008978">
    <property type="entry name" value="HSP20-like_chaperone"/>
</dbReference>
<dbReference type="EMBL" id="JAWWNJ010000007">
    <property type="protein sequence ID" value="KAK7052551.1"/>
    <property type="molecule type" value="Genomic_DNA"/>
</dbReference>
<feature type="domain" description="CS" evidence="3">
    <location>
        <begin position="1"/>
        <end position="89"/>
    </location>
</feature>
<dbReference type="CDD" id="cd06463">
    <property type="entry name" value="p23_like"/>
    <property type="match status" value="1"/>
</dbReference>
<dbReference type="Pfam" id="PF21413">
    <property type="entry name" value="SHQ1-like_CS"/>
    <property type="match status" value="1"/>
</dbReference>
<dbReference type="PANTHER" id="PTHR12967">
    <property type="entry name" value="PROTEIN SHQ1 HOMOLOG"/>
    <property type="match status" value="1"/>
</dbReference>
<dbReference type="InterPro" id="IPR039742">
    <property type="entry name" value="Shq1"/>
</dbReference>
<name>A0AAW0DMD5_9AGAR</name>
<dbReference type="PANTHER" id="PTHR12967:SF0">
    <property type="entry name" value="PROTEIN SHQ1 HOMOLOG"/>
    <property type="match status" value="1"/>
</dbReference>
<dbReference type="InterPro" id="IPR007009">
    <property type="entry name" value="Shq1_C"/>
</dbReference>
<sequence>MITPRFECSQTEESIIVKVYCPSIRAADVETHIDDTLFTIHVNPYFLRLNFSYTIVDDEQSSASYDPSSGYLTVILTKETKGQVFPDLDLLSKLLAPRPSQDAPLIEVIGQGQETDQDEETDDLVAQTNALSLSSEQEEILLAAENDWQLPQQVSLTADPPISTSLTQTYGFLNAYSGYFRHVAHTENEVNELGPDAEICTIRERRVKRWKHEDEKWDEEHYMADFADDEYIQELLLWENPSATDSSPFEFTEEEKLTLLNLPRKEYLADAHQTKGLYLTLVTVLFAYAYETRTTQGDSTPESAWTISSLVPAFSALDPPPYSAPTSTATSPIIPSPSDLIASLSQSYRRSLCFPLYRSLRLAEACRSDVASLLLLGKRAVLRALMKTKYILDHHEVYYVYSKIWVDDFCVWVQASASGLHSDDALCEMGTALRGLQVPKRSIGWDLEELEDATRQVQQTREADSDDESEEESEVARQL</sequence>
<dbReference type="GO" id="GO:0005654">
    <property type="term" value="C:nucleoplasm"/>
    <property type="evidence" value="ECO:0007669"/>
    <property type="project" value="TreeGrafter"/>
</dbReference>
<dbReference type="SUPFAM" id="SSF49764">
    <property type="entry name" value="HSP20-like chaperones"/>
    <property type="match status" value="1"/>
</dbReference>
<gene>
    <name evidence="4" type="ORF">R3P38DRAFT_1649380</name>
</gene>
<organism evidence="4 5">
    <name type="scientific">Favolaschia claudopus</name>
    <dbReference type="NCBI Taxonomy" id="2862362"/>
    <lineage>
        <taxon>Eukaryota</taxon>
        <taxon>Fungi</taxon>
        <taxon>Dikarya</taxon>
        <taxon>Basidiomycota</taxon>
        <taxon>Agaricomycotina</taxon>
        <taxon>Agaricomycetes</taxon>
        <taxon>Agaricomycetidae</taxon>
        <taxon>Agaricales</taxon>
        <taxon>Marasmiineae</taxon>
        <taxon>Mycenaceae</taxon>
        <taxon>Favolaschia</taxon>
    </lineage>
</organism>
<evidence type="ECO:0000256" key="2">
    <source>
        <dbReference type="SAM" id="MobiDB-lite"/>
    </source>
</evidence>
<dbReference type="GO" id="GO:0005737">
    <property type="term" value="C:cytoplasm"/>
    <property type="evidence" value="ECO:0007669"/>
    <property type="project" value="TreeGrafter"/>
</dbReference>
<evidence type="ECO:0000313" key="5">
    <source>
        <dbReference type="Proteomes" id="UP001362999"/>
    </source>
</evidence>
<evidence type="ECO:0000259" key="3">
    <source>
        <dbReference type="PROSITE" id="PS51203"/>
    </source>
</evidence>
<dbReference type="AlphaFoldDB" id="A0AAW0DMD5"/>